<dbReference type="EMBL" id="JBFBMH010000018">
    <property type="protein sequence ID" value="MEW1975897.1"/>
    <property type="molecule type" value="Genomic_DNA"/>
</dbReference>
<dbReference type="InterPro" id="IPR000086">
    <property type="entry name" value="NUDIX_hydrolase_dom"/>
</dbReference>
<comment type="cofactor">
    <cofactor evidence="1">
        <name>Mn(2+)</name>
        <dbReference type="ChEBI" id="CHEBI:29035"/>
    </cofactor>
</comment>
<dbReference type="PANTHER" id="PTHR12318:SF0">
    <property type="entry name" value="ACYL-COENZYME A DIPHOSPHATASE NUDT19"/>
    <property type="match status" value="1"/>
</dbReference>
<accession>A0ABV3LJ18</accession>
<keyword evidence="9" id="KW-1185">Reference proteome</keyword>
<proteinExistence type="predicted"/>
<dbReference type="Proteomes" id="UP001553715">
    <property type="component" value="Unassembled WGS sequence"/>
</dbReference>
<dbReference type="PANTHER" id="PTHR12318">
    <property type="entry name" value="TESTOSTERONE-REGULATED PROTEIN RP2"/>
    <property type="match status" value="1"/>
</dbReference>
<dbReference type="GO" id="GO:0016787">
    <property type="term" value="F:hydrolase activity"/>
    <property type="evidence" value="ECO:0007669"/>
    <property type="project" value="UniProtKB-KW"/>
</dbReference>
<evidence type="ECO:0000256" key="3">
    <source>
        <dbReference type="ARBA" id="ARBA00022723"/>
    </source>
</evidence>
<reference evidence="8 9" key="1">
    <citation type="submission" date="2024-06" db="EMBL/GenBank/DDBJ databases">
        <title>The Natural Products Discovery Center: Release of the First 8490 Sequenced Strains for Exploring Actinobacteria Biosynthetic Diversity.</title>
        <authorList>
            <person name="Kalkreuter E."/>
            <person name="Kautsar S.A."/>
            <person name="Yang D."/>
            <person name="Bader C.D."/>
            <person name="Teijaro C.N."/>
            <person name="Fluegel L."/>
            <person name="Davis C.M."/>
            <person name="Simpson J.R."/>
            <person name="Lauterbach L."/>
            <person name="Steele A.D."/>
            <person name="Gui C."/>
            <person name="Meng S."/>
            <person name="Li G."/>
            <person name="Viehrig K."/>
            <person name="Ye F."/>
            <person name="Su P."/>
            <person name="Kiefer A.F."/>
            <person name="Nichols A."/>
            <person name="Cepeda A.J."/>
            <person name="Yan W."/>
            <person name="Fan B."/>
            <person name="Jiang Y."/>
            <person name="Adhikari A."/>
            <person name="Zheng C.-J."/>
            <person name="Schuster L."/>
            <person name="Cowan T.M."/>
            <person name="Smanski M.J."/>
            <person name="Chevrette M.G."/>
            <person name="De Carvalho L.P.S."/>
            <person name="Shen B."/>
        </authorList>
    </citation>
    <scope>NUCLEOTIDE SEQUENCE [LARGE SCALE GENOMIC DNA]</scope>
    <source>
        <strain evidence="8 9">NPDC077434</strain>
    </source>
</reference>
<dbReference type="Pfam" id="PF00293">
    <property type="entry name" value="NUDIX"/>
    <property type="match status" value="1"/>
</dbReference>
<sequence length="212" mass="22597">MDAMMPVGGTVVLLRDRQAGGFETLLIRRPDHGSFAGGWVFPGGVVDDADAALALDGSDEQEIAALAAMRECEEEVGIRPADLVTLSCWVPPAEAPKRVRTWFFLAPAPSGDLTLAVDEVVEARWLTPSKALQLHAADNLRLFPPTWVTLQAFVQATSAADALAAASVPELYATHIIAGGVLVWGGDAEHPEGGEGHHRLATAALPWNYQRD</sequence>
<protein>
    <submittedName>
        <fullName evidence="8">NUDIX hydrolase</fullName>
        <ecNumber evidence="8">3.6.-.-</ecNumber>
    </submittedName>
</protein>
<dbReference type="Gene3D" id="3.90.79.10">
    <property type="entry name" value="Nucleoside Triphosphate Pyrophosphohydrolase"/>
    <property type="match status" value="2"/>
</dbReference>
<evidence type="ECO:0000256" key="4">
    <source>
        <dbReference type="ARBA" id="ARBA00022801"/>
    </source>
</evidence>
<evidence type="ECO:0000256" key="6">
    <source>
        <dbReference type="ARBA" id="ARBA00023211"/>
    </source>
</evidence>
<evidence type="ECO:0000259" key="7">
    <source>
        <dbReference type="PROSITE" id="PS51462"/>
    </source>
</evidence>
<dbReference type="EC" id="3.6.-.-" evidence="8"/>
<keyword evidence="6" id="KW-0464">Manganese</keyword>
<dbReference type="CDD" id="cd18870">
    <property type="entry name" value="NUDIX_AcylCoAdiphos_Nudt19"/>
    <property type="match status" value="1"/>
</dbReference>
<evidence type="ECO:0000313" key="8">
    <source>
        <dbReference type="EMBL" id="MEW1975897.1"/>
    </source>
</evidence>
<name>A0ABV3LJ18_9MICO</name>
<comment type="caution">
    <text evidence="8">The sequence shown here is derived from an EMBL/GenBank/DDBJ whole genome shotgun (WGS) entry which is preliminary data.</text>
</comment>
<evidence type="ECO:0000256" key="2">
    <source>
        <dbReference type="ARBA" id="ARBA00001946"/>
    </source>
</evidence>
<dbReference type="PROSITE" id="PS51462">
    <property type="entry name" value="NUDIX"/>
    <property type="match status" value="1"/>
</dbReference>
<dbReference type="SUPFAM" id="SSF55811">
    <property type="entry name" value="Nudix"/>
    <property type="match status" value="1"/>
</dbReference>
<keyword evidence="4 8" id="KW-0378">Hydrolase</keyword>
<organism evidence="8 9">
    <name type="scientific">Microbacterium profundi</name>
    <dbReference type="NCBI Taxonomy" id="450380"/>
    <lineage>
        <taxon>Bacteria</taxon>
        <taxon>Bacillati</taxon>
        <taxon>Actinomycetota</taxon>
        <taxon>Actinomycetes</taxon>
        <taxon>Micrococcales</taxon>
        <taxon>Microbacteriaceae</taxon>
        <taxon>Microbacterium</taxon>
    </lineage>
</organism>
<keyword evidence="5" id="KW-0460">Magnesium</keyword>
<evidence type="ECO:0000313" key="9">
    <source>
        <dbReference type="Proteomes" id="UP001553715"/>
    </source>
</evidence>
<comment type="cofactor">
    <cofactor evidence="2">
        <name>Mg(2+)</name>
        <dbReference type="ChEBI" id="CHEBI:18420"/>
    </cofactor>
</comment>
<evidence type="ECO:0000256" key="1">
    <source>
        <dbReference type="ARBA" id="ARBA00001936"/>
    </source>
</evidence>
<gene>
    <name evidence="8" type="ORF">AB0301_12595</name>
</gene>
<evidence type="ECO:0000256" key="5">
    <source>
        <dbReference type="ARBA" id="ARBA00022842"/>
    </source>
</evidence>
<dbReference type="InterPro" id="IPR015797">
    <property type="entry name" value="NUDIX_hydrolase-like_dom_sf"/>
</dbReference>
<dbReference type="RefSeq" id="WP_206476635.1">
    <property type="nucleotide sequence ID" value="NZ_JBFBMH010000018.1"/>
</dbReference>
<feature type="domain" description="Nudix hydrolase" evidence="7">
    <location>
        <begin position="5"/>
        <end position="149"/>
    </location>
</feature>
<dbReference type="InterPro" id="IPR039121">
    <property type="entry name" value="NUDT19"/>
</dbReference>
<keyword evidence="3" id="KW-0479">Metal-binding</keyword>